<gene>
    <name evidence="2" type="ORF">SAMN04487989_1231</name>
</gene>
<dbReference type="EMBL" id="FOVN01000023">
    <property type="protein sequence ID" value="SFO03295.1"/>
    <property type="molecule type" value="Genomic_DNA"/>
</dbReference>
<evidence type="ECO:0000313" key="3">
    <source>
        <dbReference type="Proteomes" id="UP000198705"/>
    </source>
</evidence>
<proteinExistence type="predicted"/>
<dbReference type="STRING" id="649333.SAMN04487989_1231"/>
<evidence type="ECO:0000313" key="2">
    <source>
        <dbReference type="EMBL" id="SFO03295.1"/>
    </source>
</evidence>
<dbReference type="AlphaFoldDB" id="A0A1I5DVL1"/>
<keyword evidence="3" id="KW-1185">Reference proteome</keyword>
<protein>
    <submittedName>
        <fullName evidence="2">Uncharacterized phage-associated protein</fullName>
    </submittedName>
</protein>
<feature type="domain" description="Antitoxin SocA-like Panacea" evidence="1">
    <location>
        <begin position="8"/>
        <end position="114"/>
    </location>
</feature>
<organism evidence="2 3">
    <name type="scientific">Bizionia echini</name>
    <dbReference type="NCBI Taxonomy" id="649333"/>
    <lineage>
        <taxon>Bacteria</taxon>
        <taxon>Pseudomonadati</taxon>
        <taxon>Bacteroidota</taxon>
        <taxon>Flavobacteriia</taxon>
        <taxon>Flavobacteriales</taxon>
        <taxon>Flavobacteriaceae</taxon>
        <taxon>Bizionia</taxon>
    </lineage>
</organism>
<evidence type="ECO:0000259" key="1">
    <source>
        <dbReference type="Pfam" id="PF13274"/>
    </source>
</evidence>
<name>A0A1I5DVL1_9FLAO</name>
<sequence>MSINPLKLQKLLYYVQSWHIVNFEKDTLFSELPEAWVNGPVYRSVYDTLKPKFFRNQNFAFQYTDEKLLEELNSTLDSLKLTKKQEKLLYAVLDNYGVMTDEKLVFLTHKEDPWNNARKGLSPIERSTKEITVNDIYSYYTSRLKK</sequence>
<dbReference type="InterPro" id="IPR025272">
    <property type="entry name" value="SocA_Panacea"/>
</dbReference>
<dbReference type="Pfam" id="PF13274">
    <property type="entry name" value="SocA_Panacea"/>
    <property type="match status" value="1"/>
</dbReference>
<dbReference type="Proteomes" id="UP000198705">
    <property type="component" value="Unassembled WGS sequence"/>
</dbReference>
<accession>A0A1I5DVL1</accession>
<reference evidence="3" key="1">
    <citation type="submission" date="2016-10" db="EMBL/GenBank/DDBJ databases">
        <authorList>
            <person name="Varghese N."/>
            <person name="Submissions S."/>
        </authorList>
    </citation>
    <scope>NUCLEOTIDE SEQUENCE [LARGE SCALE GENOMIC DNA]</scope>
    <source>
        <strain evidence="3">DSM 23925</strain>
    </source>
</reference>